<comment type="cofactor">
    <cofactor evidence="1 7">
        <name>heme</name>
        <dbReference type="ChEBI" id="CHEBI:30413"/>
    </cofactor>
</comment>
<dbReference type="CDD" id="cd11063">
    <property type="entry name" value="CYP52"/>
    <property type="match status" value="1"/>
</dbReference>
<dbReference type="OrthoDB" id="1470350at2759"/>
<dbReference type="EMBL" id="ML993579">
    <property type="protein sequence ID" value="KAF2174286.1"/>
    <property type="molecule type" value="Genomic_DNA"/>
</dbReference>
<dbReference type="SUPFAM" id="SSF48264">
    <property type="entry name" value="Cytochrome P450"/>
    <property type="match status" value="1"/>
</dbReference>
<evidence type="ECO:0000256" key="1">
    <source>
        <dbReference type="ARBA" id="ARBA00001971"/>
    </source>
</evidence>
<dbReference type="RefSeq" id="XP_033675175.1">
    <property type="nucleotide sequence ID" value="XM_033815136.1"/>
</dbReference>
<gene>
    <name evidence="10" type="ORF">M409DRAFT_62362</name>
</gene>
<evidence type="ECO:0000256" key="9">
    <source>
        <dbReference type="SAM" id="MobiDB-lite"/>
    </source>
</evidence>
<dbReference type="GO" id="GO:0016705">
    <property type="term" value="F:oxidoreductase activity, acting on paired donors, with incorporation or reduction of molecular oxygen"/>
    <property type="evidence" value="ECO:0007669"/>
    <property type="project" value="InterPro"/>
</dbReference>
<dbReference type="Proteomes" id="UP000799537">
    <property type="component" value="Unassembled WGS sequence"/>
</dbReference>
<dbReference type="InterPro" id="IPR036396">
    <property type="entry name" value="Cyt_P450_sf"/>
</dbReference>
<dbReference type="InterPro" id="IPR002401">
    <property type="entry name" value="Cyt_P450_E_grp-I"/>
</dbReference>
<evidence type="ECO:0008006" key="12">
    <source>
        <dbReference type="Google" id="ProtNLM"/>
    </source>
</evidence>
<accession>A0A6A6D9G1</accession>
<reference evidence="10" key="1">
    <citation type="journal article" date="2020" name="Stud. Mycol.">
        <title>101 Dothideomycetes genomes: a test case for predicting lifestyles and emergence of pathogens.</title>
        <authorList>
            <person name="Haridas S."/>
            <person name="Albert R."/>
            <person name="Binder M."/>
            <person name="Bloem J."/>
            <person name="Labutti K."/>
            <person name="Salamov A."/>
            <person name="Andreopoulos B."/>
            <person name="Baker S."/>
            <person name="Barry K."/>
            <person name="Bills G."/>
            <person name="Bluhm B."/>
            <person name="Cannon C."/>
            <person name="Castanera R."/>
            <person name="Culley D."/>
            <person name="Daum C."/>
            <person name="Ezra D."/>
            <person name="Gonzalez J."/>
            <person name="Henrissat B."/>
            <person name="Kuo A."/>
            <person name="Liang C."/>
            <person name="Lipzen A."/>
            <person name="Lutzoni F."/>
            <person name="Magnuson J."/>
            <person name="Mondo S."/>
            <person name="Nolan M."/>
            <person name="Ohm R."/>
            <person name="Pangilinan J."/>
            <person name="Park H.-J."/>
            <person name="Ramirez L."/>
            <person name="Alfaro M."/>
            <person name="Sun H."/>
            <person name="Tritt A."/>
            <person name="Yoshinaga Y."/>
            <person name="Zwiers L.-H."/>
            <person name="Turgeon B."/>
            <person name="Goodwin S."/>
            <person name="Spatafora J."/>
            <person name="Crous P."/>
            <person name="Grigoriev I."/>
        </authorList>
    </citation>
    <scope>NUCLEOTIDE SEQUENCE</scope>
    <source>
        <strain evidence="10">ATCC 36951</strain>
    </source>
</reference>
<keyword evidence="3 7" id="KW-0479">Metal-binding</keyword>
<feature type="binding site" description="axial binding residue" evidence="7">
    <location>
        <position position="402"/>
    </location>
    <ligand>
        <name>heme</name>
        <dbReference type="ChEBI" id="CHEBI:30413"/>
    </ligand>
    <ligandPart>
        <name>Fe</name>
        <dbReference type="ChEBI" id="CHEBI:18248"/>
    </ligandPart>
</feature>
<dbReference type="InterPro" id="IPR001128">
    <property type="entry name" value="Cyt_P450"/>
</dbReference>
<comment type="similarity">
    <text evidence="2 8">Belongs to the cytochrome P450 family.</text>
</comment>
<sequence>MLYRSYPHLQSGSYLQLAWSRFKETGHTFTFYQLGTEKILTIDPENIKAVLSTQFSDFALGNERAEHFEPFIGHGIFTADGEAWQRSRQLVRPCFRTDDLSGLARFEEHVVNLLVGLPRDREAKVDLQELFLHLTIDIASEFLLGQSKSLLKGKNIEQGKSFATAFRRSQEAMLRYFALGRLSDLVPRSKQEIEDKAVMREFVTPFVTRAMEAKNDRSASNLDDLPAPAYTFASRLAETTTDFDAISGNLLNILLAGRDTTASLLSSMFFVLSRNPNICERLKMEVSETVDVNCGLPTLEQLRSMPYLKACINECLRLYPPVPRNSRTAVRDTTLPRGGGPDGTQPLGVPKGTQVGYQIFSMHRRRDIFGEDAEDFIPERWINRSLRPGWGYLPFNGGPRICLGQQFAINQASYVTVRLLQHFESLHAADEKPWTEDLGLSCSLKHGVRVFVRVKSEANLQKDARCG</sequence>
<dbReference type="InterPro" id="IPR017972">
    <property type="entry name" value="Cyt_P450_CS"/>
</dbReference>
<dbReference type="Gene3D" id="1.10.630.10">
    <property type="entry name" value="Cytochrome P450"/>
    <property type="match status" value="1"/>
</dbReference>
<name>A0A6A6D9G1_ZASCE</name>
<dbReference type="GO" id="GO:0005506">
    <property type="term" value="F:iron ion binding"/>
    <property type="evidence" value="ECO:0007669"/>
    <property type="project" value="InterPro"/>
</dbReference>
<dbReference type="PROSITE" id="PS00086">
    <property type="entry name" value="CYTOCHROME_P450"/>
    <property type="match status" value="1"/>
</dbReference>
<dbReference type="GO" id="GO:0004497">
    <property type="term" value="F:monooxygenase activity"/>
    <property type="evidence" value="ECO:0007669"/>
    <property type="project" value="UniProtKB-KW"/>
</dbReference>
<dbReference type="GO" id="GO:0020037">
    <property type="term" value="F:heme binding"/>
    <property type="evidence" value="ECO:0007669"/>
    <property type="project" value="InterPro"/>
</dbReference>
<keyword evidence="5 7" id="KW-0408">Iron</keyword>
<proteinExistence type="inferred from homology"/>
<dbReference type="PANTHER" id="PTHR24287">
    <property type="entry name" value="P450, PUTATIVE (EUROFUNG)-RELATED"/>
    <property type="match status" value="1"/>
</dbReference>
<dbReference type="InterPro" id="IPR047146">
    <property type="entry name" value="Cyt_P450_E_CYP52_fungi"/>
</dbReference>
<protein>
    <recommendedName>
        <fullName evidence="12">Cytochrome P450</fullName>
    </recommendedName>
</protein>
<dbReference type="PRINTS" id="PR00463">
    <property type="entry name" value="EP450I"/>
</dbReference>
<evidence type="ECO:0000256" key="2">
    <source>
        <dbReference type="ARBA" id="ARBA00010617"/>
    </source>
</evidence>
<dbReference type="GeneID" id="54568408"/>
<evidence type="ECO:0000313" key="11">
    <source>
        <dbReference type="Proteomes" id="UP000799537"/>
    </source>
</evidence>
<evidence type="ECO:0000256" key="4">
    <source>
        <dbReference type="ARBA" id="ARBA00023002"/>
    </source>
</evidence>
<dbReference type="Pfam" id="PF00067">
    <property type="entry name" value="p450"/>
    <property type="match status" value="1"/>
</dbReference>
<evidence type="ECO:0000256" key="6">
    <source>
        <dbReference type="ARBA" id="ARBA00023033"/>
    </source>
</evidence>
<dbReference type="PANTHER" id="PTHR24287:SF17">
    <property type="entry name" value="P450, PUTATIVE (EUROFUNG)-RELATED"/>
    <property type="match status" value="1"/>
</dbReference>
<dbReference type="PRINTS" id="PR00385">
    <property type="entry name" value="P450"/>
</dbReference>
<evidence type="ECO:0000256" key="7">
    <source>
        <dbReference type="PIRSR" id="PIRSR602401-1"/>
    </source>
</evidence>
<evidence type="ECO:0000256" key="8">
    <source>
        <dbReference type="RuleBase" id="RU000461"/>
    </source>
</evidence>
<organism evidence="10 11">
    <name type="scientific">Zasmidium cellare ATCC 36951</name>
    <dbReference type="NCBI Taxonomy" id="1080233"/>
    <lineage>
        <taxon>Eukaryota</taxon>
        <taxon>Fungi</taxon>
        <taxon>Dikarya</taxon>
        <taxon>Ascomycota</taxon>
        <taxon>Pezizomycotina</taxon>
        <taxon>Dothideomycetes</taxon>
        <taxon>Dothideomycetidae</taxon>
        <taxon>Mycosphaerellales</taxon>
        <taxon>Mycosphaerellaceae</taxon>
        <taxon>Zasmidium</taxon>
    </lineage>
</organism>
<keyword evidence="7 8" id="KW-0349">Heme</keyword>
<evidence type="ECO:0000313" key="10">
    <source>
        <dbReference type="EMBL" id="KAF2174286.1"/>
    </source>
</evidence>
<evidence type="ECO:0000256" key="3">
    <source>
        <dbReference type="ARBA" id="ARBA00022723"/>
    </source>
</evidence>
<keyword evidence="4 8" id="KW-0560">Oxidoreductase</keyword>
<keyword evidence="6 8" id="KW-0503">Monooxygenase</keyword>
<keyword evidence="11" id="KW-1185">Reference proteome</keyword>
<evidence type="ECO:0000256" key="5">
    <source>
        <dbReference type="ARBA" id="ARBA00023004"/>
    </source>
</evidence>
<dbReference type="AlphaFoldDB" id="A0A6A6D9G1"/>
<feature type="region of interest" description="Disordered" evidence="9">
    <location>
        <begin position="327"/>
        <end position="348"/>
    </location>
</feature>